<feature type="non-terminal residue" evidence="4">
    <location>
        <position position="263"/>
    </location>
</feature>
<dbReference type="GeneID" id="106820161"/>
<protein>
    <submittedName>
        <fullName evidence="4">Wings apart-like protein homolog</fullName>
    </submittedName>
</protein>
<dbReference type="Proteomes" id="UP000695022">
    <property type="component" value="Unplaced"/>
</dbReference>
<evidence type="ECO:0000313" key="4">
    <source>
        <dbReference type="RefSeq" id="XP_014680191.1"/>
    </source>
</evidence>
<accession>A0ABM1F6X0</accession>
<reference evidence="4" key="1">
    <citation type="submission" date="2025-08" db="UniProtKB">
        <authorList>
            <consortium name="RefSeq"/>
        </authorList>
    </citation>
    <scope>IDENTIFICATION</scope>
</reference>
<name>A0ABM1F6X0_PRICU</name>
<comment type="similarity">
    <text evidence="1">Belongs to the WAPL family.</text>
</comment>
<keyword evidence="3" id="KW-1185">Reference proteome</keyword>
<dbReference type="InterPro" id="IPR012502">
    <property type="entry name" value="WAPL_dom"/>
</dbReference>
<dbReference type="PANTHER" id="PTHR22100">
    <property type="entry name" value="WINGS APART-LIKE PROTEIN HOMOLOG"/>
    <property type="match status" value="1"/>
</dbReference>
<evidence type="ECO:0000259" key="2">
    <source>
        <dbReference type="PROSITE" id="PS51271"/>
    </source>
</evidence>
<gene>
    <name evidence="4" type="primary">LOC106820161</name>
</gene>
<feature type="domain" description="WAPL" evidence="2">
    <location>
        <begin position="1"/>
        <end position="263"/>
    </location>
</feature>
<dbReference type="InterPro" id="IPR039874">
    <property type="entry name" value="WAPL"/>
</dbReference>
<dbReference type="PROSITE" id="PS51271">
    <property type="entry name" value="WAPL"/>
    <property type="match status" value="1"/>
</dbReference>
<dbReference type="InterPro" id="IPR022771">
    <property type="entry name" value="WAPL_C"/>
</dbReference>
<evidence type="ECO:0000256" key="1">
    <source>
        <dbReference type="ARBA" id="ARBA00006854"/>
    </source>
</evidence>
<proteinExistence type="inferred from homology"/>
<sequence>MFILSRDRLTMDLDTATLSQMLALLDSDTRHGDGGGEATREGGRGGAAYERVRGKVRELCGMMQRGGHVKHLDLDRISTSYIAMETLLGLTSRKAGEWFKTELRTLGGLDHIITTMSSCADFLDDECEEPSDLQIEKIRKIDRCMRVLENVSYMNTENQQYVICFKQNMLILAMTRVLGQCQRCIESVGEHDSQASEYRASNGAAIFDCLLSVLRVFLNITHDNEVGSIKVGQQTGLIKTLLLCVLQVPQYVPTDKRFDLLVL</sequence>
<dbReference type="InterPro" id="IPR011989">
    <property type="entry name" value="ARM-like"/>
</dbReference>
<dbReference type="Gene3D" id="1.25.10.10">
    <property type="entry name" value="Leucine-rich Repeat Variant"/>
    <property type="match status" value="1"/>
</dbReference>
<dbReference type="PANTHER" id="PTHR22100:SF13">
    <property type="entry name" value="WINGS APART-LIKE PROTEIN HOMOLOG"/>
    <property type="match status" value="1"/>
</dbReference>
<dbReference type="Pfam" id="PF07814">
    <property type="entry name" value="WAPL"/>
    <property type="match status" value="1"/>
</dbReference>
<organism evidence="3 4">
    <name type="scientific">Priapulus caudatus</name>
    <name type="common">Priapulid worm</name>
    <dbReference type="NCBI Taxonomy" id="37621"/>
    <lineage>
        <taxon>Eukaryota</taxon>
        <taxon>Metazoa</taxon>
        <taxon>Ecdysozoa</taxon>
        <taxon>Scalidophora</taxon>
        <taxon>Priapulida</taxon>
        <taxon>Priapulimorpha</taxon>
        <taxon>Priapulimorphida</taxon>
        <taxon>Priapulidae</taxon>
        <taxon>Priapulus</taxon>
    </lineage>
</organism>
<dbReference type="RefSeq" id="XP_014680191.1">
    <property type="nucleotide sequence ID" value="XM_014824705.1"/>
</dbReference>
<evidence type="ECO:0000313" key="3">
    <source>
        <dbReference type="Proteomes" id="UP000695022"/>
    </source>
</evidence>